<evidence type="ECO:0000313" key="3">
    <source>
        <dbReference type="EMBL" id="KDR17359.1"/>
    </source>
</evidence>
<organism evidence="3 4">
    <name type="scientific">Zootermopsis nevadensis</name>
    <name type="common">Dampwood termite</name>
    <dbReference type="NCBI Taxonomy" id="136037"/>
    <lineage>
        <taxon>Eukaryota</taxon>
        <taxon>Metazoa</taxon>
        <taxon>Ecdysozoa</taxon>
        <taxon>Arthropoda</taxon>
        <taxon>Hexapoda</taxon>
        <taxon>Insecta</taxon>
        <taxon>Pterygota</taxon>
        <taxon>Neoptera</taxon>
        <taxon>Polyneoptera</taxon>
        <taxon>Dictyoptera</taxon>
        <taxon>Blattodea</taxon>
        <taxon>Blattoidea</taxon>
        <taxon>Termitoidae</taxon>
        <taxon>Termopsidae</taxon>
        <taxon>Zootermopsis</taxon>
    </lineage>
</organism>
<sequence length="469" mass="52278">MALVQVCLALLIMAWCSTVRASPPHVNSKGDAENSTAAEVEHLGNVTEIQTHPQEYGADDRNTSLNETKGPDRTLIPLEDITTSVDQNTLAHIFNIQLSIPLDIDIGIINPDFSRMILNVDSNIGSMEIEGDYSLLTKNLAMISLISQGHFYVSLHNVTLTGKIALALTPAALLPLDSNFVYKPQEVTARVIPMTEITLPQDVNLSKDIVGGVLAETINNKIRDQLNYYVDTQINLALSKISVFTVGHKNVKPVAEEHLTQNVKISDLFDELLADVKEGILENQEDDIDIPSFHRNFSEKLETSIVNGTFTAERGWLSGLSTIKRSSNVSLSKSGEEFILSAMIEFDDLQMGYDKYVAMFLKSKVTGELHGNFMHRQLTMKVAMDPKEDGTCVSTLNELRNFKVNAYRIKKITNIGSFDWLQTRINNWLIGYFQTKIVKEVENMMSTAVRSSLSRFDCGEYLPSLKILA</sequence>
<dbReference type="STRING" id="136037.A0A067REP7"/>
<dbReference type="Proteomes" id="UP000027135">
    <property type="component" value="Unassembled WGS sequence"/>
</dbReference>
<keyword evidence="2" id="KW-0732">Signal</keyword>
<protein>
    <submittedName>
        <fullName evidence="3">Uncharacterized protein</fullName>
    </submittedName>
</protein>
<dbReference type="Gene3D" id="3.15.10.50">
    <property type="match status" value="1"/>
</dbReference>
<keyword evidence="4" id="KW-1185">Reference proteome</keyword>
<proteinExistence type="predicted"/>
<evidence type="ECO:0000313" key="4">
    <source>
        <dbReference type="Proteomes" id="UP000027135"/>
    </source>
</evidence>
<dbReference type="AlphaFoldDB" id="A0A067REP7"/>
<feature type="region of interest" description="Disordered" evidence="1">
    <location>
        <begin position="48"/>
        <end position="73"/>
    </location>
</feature>
<dbReference type="OMA" id="LYSAYNE"/>
<evidence type="ECO:0000256" key="1">
    <source>
        <dbReference type="SAM" id="MobiDB-lite"/>
    </source>
</evidence>
<gene>
    <name evidence="3" type="ORF">L798_08862</name>
</gene>
<dbReference type="Pfam" id="PF16984">
    <property type="entry name" value="Grp7_allergen"/>
    <property type="match status" value="1"/>
</dbReference>
<feature type="signal peptide" evidence="2">
    <location>
        <begin position="1"/>
        <end position="21"/>
    </location>
</feature>
<dbReference type="InterPro" id="IPR038602">
    <property type="entry name" value="Mite_allergen_7_sf"/>
</dbReference>
<name>A0A067REP7_ZOONE</name>
<dbReference type="OrthoDB" id="8187668at2759"/>
<dbReference type="InterPro" id="IPR020234">
    <property type="entry name" value="Mite_allergen_group-7"/>
</dbReference>
<feature type="chain" id="PRO_5001648140" evidence="2">
    <location>
        <begin position="22"/>
        <end position="469"/>
    </location>
</feature>
<dbReference type="EMBL" id="KK852743">
    <property type="protein sequence ID" value="KDR17359.1"/>
    <property type="molecule type" value="Genomic_DNA"/>
</dbReference>
<dbReference type="InParanoid" id="A0A067REP7"/>
<reference evidence="3 4" key="1">
    <citation type="journal article" date="2014" name="Nat. Commun.">
        <title>Molecular traces of alternative social organization in a termite genome.</title>
        <authorList>
            <person name="Terrapon N."/>
            <person name="Li C."/>
            <person name="Robertson H.M."/>
            <person name="Ji L."/>
            <person name="Meng X."/>
            <person name="Booth W."/>
            <person name="Chen Z."/>
            <person name="Childers C.P."/>
            <person name="Glastad K.M."/>
            <person name="Gokhale K."/>
            <person name="Gowin J."/>
            <person name="Gronenberg W."/>
            <person name="Hermansen R.A."/>
            <person name="Hu H."/>
            <person name="Hunt B.G."/>
            <person name="Huylmans A.K."/>
            <person name="Khalil S.M."/>
            <person name="Mitchell R.D."/>
            <person name="Munoz-Torres M.C."/>
            <person name="Mustard J.A."/>
            <person name="Pan H."/>
            <person name="Reese J.T."/>
            <person name="Scharf M.E."/>
            <person name="Sun F."/>
            <person name="Vogel H."/>
            <person name="Xiao J."/>
            <person name="Yang W."/>
            <person name="Yang Z."/>
            <person name="Yang Z."/>
            <person name="Zhou J."/>
            <person name="Zhu J."/>
            <person name="Brent C.S."/>
            <person name="Elsik C.G."/>
            <person name="Goodisman M.A."/>
            <person name="Liberles D.A."/>
            <person name="Roe R.M."/>
            <person name="Vargo E.L."/>
            <person name="Vilcinskas A."/>
            <person name="Wang J."/>
            <person name="Bornberg-Bauer E."/>
            <person name="Korb J."/>
            <person name="Zhang G."/>
            <person name="Liebig J."/>
        </authorList>
    </citation>
    <scope>NUCLEOTIDE SEQUENCE [LARGE SCALE GENOMIC DNA]</scope>
    <source>
        <tissue evidence="3">Whole organism</tissue>
    </source>
</reference>
<evidence type="ECO:0000256" key="2">
    <source>
        <dbReference type="SAM" id="SignalP"/>
    </source>
</evidence>
<accession>A0A067REP7</accession>